<proteinExistence type="predicted"/>
<name>A0A1X7HJH9_9BACL</name>
<dbReference type="InterPro" id="IPR036291">
    <property type="entry name" value="NAD(P)-bd_dom_sf"/>
</dbReference>
<dbReference type="Pfam" id="PF22725">
    <property type="entry name" value="GFO_IDH_MocA_C3"/>
    <property type="match status" value="1"/>
</dbReference>
<dbReference type="Proteomes" id="UP000192940">
    <property type="component" value="Chromosome I"/>
</dbReference>
<sequence>MVLRLPEHIRTQGVTPMNKMKAGIIGCGNISGIYFKNLKESPLVEVVACADLVPERAQERADEFNIANVYSVEELLAQPEIELIVNLTIPASHANVDIAALEWGKHVYSEKPLAITLEEGLRVLNLADKKGLRAGCAPDTFLGSTVQTAKAAIDSGLIGRPIAATAFNMGLGPEAWHLNPEFFYAPGGGPMMDMGPYYLAAMVELLGPARRVSASAGIQIPDRTVGSGPNSGKPITVKTPTHLAGTVDFENGSILTMITSFDIFGGSGLPWMEIYGTHGTLNLTDPNYFNGDVKLSRMGSEEWELLKPVFECGKNERGLGINDMVEAIADNRDHRANARMAYHILEIMQSFQQSSLEGRHVVLQSTYRFGKLPAPLQTEMINNSI</sequence>
<feature type="domain" description="GFO/IDH/MocA-like oxidoreductase" evidence="3">
    <location>
        <begin position="146"/>
        <end position="281"/>
    </location>
</feature>
<evidence type="ECO:0000256" key="1">
    <source>
        <dbReference type="ARBA" id="ARBA00023002"/>
    </source>
</evidence>
<dbReference type="Gene3D" id="3.40.50.720">
    <property type="entry name" value="NAD(P)-binding Rossmann-like Domain"/>
    <property type="match status" value="1"/>
</dbReference>
<dbReference type="PANTHER" id="PTHR43818:SF11">
    <property type="entry name" value="BCDNA.GH03377"/>
    <property type="match status" value="1"/>
</dbReference>
<dbReference type="EMBL" id="LT840184">
    <property type="protein sequence ID" value="SMF87733.1"/>
    <property type="molecule type" value="Genomic_DNA"/>
</dbReference>
<feature type="domain" description="Gfo/Idh/MocA-like oxidoreductase N-terminal" evidence="2">
    <location>
        <begin position="21"/>
        <end position="133"/>
    </location>
</feature>
<protein>
    <submittedName>
        <fullName evidence="4">Predicted dehydrogenase</fullName>
    </submittedName>
</protein>
<dbReference type="STRING" id="1313296.SAMN05661091_3878"/>
<dbReference type="InterPro" id="IPR055170">
    <property type="entry name" value="GFO_IDH_MocA-like_dom"/>
</dbReference>
<evidence type="ECO:0000259" key="2">
    <source>
        <dbReference type="Pfam" id="PF01408"/>
    </source>
</evidence>
<dbReference type="Gene3D" id="3.30.360.10">
    <property type="entry name" value="Dihydrodipicolinate Reductase, domain 2"/>
    <property type="match status" value="1"/>
</dbReference>
<dbReference type="InterPro" id="IPR050463">
    <property type="entry name" value="Gfo/Idh/MocA_oxidrdct_glycsds"/>
</dbReference>
<dbReference type="GO" id="GO:0016491">
    <property type="term" value="F:oxidoreductase activity"/>
    <property type="evidence" value="ECO:0007669"/>
    <property type="project" value="UniProtKB-KW"/>
</dbReference>
<keyword evidence="5" id="KW-1185">Reference proteome</keyword>
<dbReference type="InterPro" id="IPR000683">
    <property type="entry name" value="Gfo/Idh/MocA-like_OxRdtase_N"/>
</dbReference>
<evidence type="ECO:0000259" key="3">
    <source>
        <dbReference type="Pfam" id="PF22725"/>
    </source>
</evidence>
<dbReference type="Pfam" id="PF01408">
    <property type="entry name" value="GFO_IDH_MocA"/>
    <property type="match status" value="1"/>
</dbReference>
<dbReference type="SUPFAM" id="SSF51735">
    <property type="entry name" value="NAD(P)-binding Rossmann-fold domains"/>
    <property type="match status" value="1"/>
</dbReference>
<evidence type="ECO:0000313" key="5">
    <source>
        <dbReference type="Proteomes" id="UP000192940"/>
    </source>
</evidence>
<organism evidence="4 5">
    <name type="scientific">Paenibacillus uliginis N3/975</name>
    <dbReference type="NCBI Taxonomy" id="1313296"/>
    <lineage>
        <taxon>Bacteria</taxon>
        <taxon>Bacillati</taxon>
        <taxon>Bacillota</taxon>
        <taxon>Bacilli</taxon>
        <taxon>Bacillales</taxon>
        <taxon>Paenibacillaceae</taxon>
        <taxon>Paenibacillus</taxon>
    </lineage>
</organism>
<dbReference type="PANTHER" id="PTHR43818">
    <property type="entry name" value="BCDNA.GH03377"/>
    <property type="match status" value="1"/>
</dbReference>
<dbReference type="SUPFAM" id="SSF55347">
    <property type="entry name" value="Glyceraldehyde-3-phosphate dehydrogenase-like, C-terminal domain"/>
    <property type="match status" value="1"/>
</dbReference>
<accession>A0A1X7HJH9</accession>
<dbReference type="GO" id="GO:0000166">
    <property type="term" value="F:nucleotide binding"/>
    <property type="evidence" value="ECO:0007669"/>
    <property type="project" value="InterPro"/>
</dbReference>
<evidence type="ECO:0000313" key="4">
    <source>
        <dbReference type="EMBL" id="SMF87733.1"/>
    </source>
</evidence>
<reference evidence="4 5" key="1">
    <citation type="submission" date="2017-04" db="EMBL/GenBank/DDBJ databases">
        <authorList>
            <person name="Afonso C.L."/>
            <person name="Miller P.J."/>
            <person name="Scott M.A."/>
            <person name="Spackman E."/>
            <person name="Goraichik I."/>
            <person name="Dimitrov K.M."/>
            <person name="Suarez D.L."/>
            <person name="Swayne D.E."/>
        </authorList>
    </citation>
    <scope>NUCLEOTIDE SEQUENCE [LARGE SCALE GENOMIC DNA]</scope>
    <source>
        <strain evidence="4 5">N3/975</strain>
    </source>
</reference>
<keyword evidence="1" id="KW-0560">Oxidoreductase</keyword>
<gene>
    <name evidence="4" type="ORF">SAMN05661091_3878</name>
</gene>
<dbReference type="AlphaFoldDB" id="A0A1X7HJH9"/>